<dbReference type="InterPro" id="IPR036724">
    <property type="entry name" value="Cobalamin-bd_sf"/>
</dbReference>
<feature type="domain" description="B12-binding" evidence="10">
    <location>
        <begin position="13"/>
        <end position="151"/>
    </location>
</feature>
<evidence type="ECO:0000256" key="2">
    <source>
        <dbReference type="ARBA" id="ARBA00022628"/>
    </source>
</evidence>
<evidence type="ECO:0000256" key="6">
    <source>
        <dbReference type="ARBA" id="ARBA00023134"/>
    </source>
</evidence>
<dbReference type="PROSITE" id="PS51332">
    <property type="entry name" value="B12_BINDING"/>
    <property type="match status" value="1"/>
</dbReference>
<comment type="caution">
    <text evidence="11">The sequence shown here is derived from an EMBL/GenBank/DDBJ whole genome shotgun (WGS) entry which is preliminary data.</text>
</comment>
<evidence type="ECO:0000256" key="3">
    <source>
        <dbReference type="ARBA" id="ARBA00022723"/>
    </source>
</evidence>
<keyword evidence="7" id="KW-0143">Chaperone</keyword>
<dbReference type="PANTHER" id="PTHR43087">
    <property type="entry name" value="LYSINE/ARGININE/ORNITHINE TRANSPORT SYSTEM KINASE"/>
    <property type="match status" value="1"/>
</dbReference>
<dbReference type="InterPro" id="IPR052040">
    <property type="entry name" value="GTPase/Isobutyryl-CoA_mutase"/>
</dbReference>
<evidence type="ECO:0000313" key="11">
    <source>
        <dbReference type="EMBL" id="MBG0778878.1"/>
    </source>
</evidence>
<feature type="non-terminal residue" evidence="11">
    <location>
        <position position="342"/>
    </location>
</feature>
<evidence type="ECO:0000256" key="9">
    <source>
        <dbReference type="ARBA" id="ARBA00023285"/>
    </source>
</evidence>
<evidence type="ECO:0000313" key="12">
    <source>
        <dbReference type="Proteomes" id="UP000706172"/>
    </source>
</evidence>
<evidence type="ECO:0000256" key="1">
    <source>
        <dbReference type="ARBA" id="ARBA00001922"/>
    </source>
</evidence>
<dbReference type="InterPro" id="IPR006159">
    <property type="entry name" value="Acid_CoA_mut_C"/>
</dbReference>
<dbReference type="Gene3D" id="3.40.50.280">
    <property type="entry name" value="Cobalamin-binding domain"/>
    <property type="match status" value="1"/>
</dbReference>
<dbReference type="SUPFAM" id="SSF52540">
    <property type="entry name" value="P-loop containing nucleoside triphosphate hydrolases"/>
    <property type="match status" value="1"/>
</dbReference>
<dbReference type="EMBL" id="JACCQK010000132">
    <property type="protein sequence ID" value="MBG0778878.1"/>
    <property type="molecule type" value="Genomic_DNA"/>
</dbReference>
<dbReference type="Gene3D" id="3.40.50.300">
    <property type="entry name" value="P-loop containing nucleotide triphosphate hydrolases"/>
    <property type="match status" value="1"/>
</dbReference>
<dbReference type="GO" id="GO:0031419">
    <property type="term" value="F:cobalamin binding"/>
    <property type="evidence" value="ECO:0007669"/>
    <property type="project" value="UniProtKB-KW"/>
</dbReference>
<comment type="cofactor">
    <cofactor evidence="1">
        <name>adenosylcob(III)alamin</name>
        <dbReference type="ChEBI" id="CHEBI:18408"/>
    </cofactor>
</comment>
<name>A0A931G7S0_9BACT</name>
<keyword evidence="9" id="KW-0170">Cobalt</keyword>
<dbReference type="AlphaFoldDB" id="A0A931G7S0"/>
<keyword evidence="8" id="KW-0413">Isomerase</keyword>
<protein>
    <submittedName>
        <fullName evidence="11">Cobalamin B12-binding domain-containing protein</fullName>
    </submittedName>
</protein>
<reference evidence="11" key="1">
    <citation type="submission" date="2020-07" db="EMBL/GenBank/DDBJ databases">
        <title>Severe corrosion of carbon steel in oil field produced water can be linked to methanogenic archaea containing a special type of NiFe hydrogenase.</title>
        <authorList>
            <person name="Lahme S."/>
            <person name="Mand J."/>
            <person name="Longwell J."/>
            <person name="Smith R."/>
            <person name="Enning D."/>
        </authorList>
    </citation>
    <scope>NUCLEOTIDE SEQUENCE</scope>
    <source>
        <strain evidence="11">MIC098Bin6</strain>
    </source>
</reference>
<accession>A0A931G7S0</accession>
<proteinExistence type="predicted"/>
<evidence type="ECO:0000256" key="4">
    <source>
        <dbReference type="ARBA" id="ARBA00022741"/>
    </source>
</evidence>
<sequence length="342" mass="37073">MTQETQPYTPKHAIKIVTATSLFDGHDAAINIMRRILQDTGAEVIHIGHNRSVKEVVDAAIEEDAQGIAVSSYQGGHMEYFKYMKDLLDEQGASHVRIFGGGGGVIIPAEMDELHAYGITRIYSPEDGAKMGLQGMINDMMRAMDGPGVDFDQLEFDRLNVDNKLTVARFISAIQEAGANDPDRLKQILAALAPKVESGNIPVIGLTGTGGAGKSSLTDELIIRILRDLPEMTIAVISCDPSRRKTGGALLGDRIRMNAIDNDRVYMRSLATRRSQTELPESLPHAVTVARAAGFDMILVETAGIGQGDSRVVDLVDLSVYVMTAEFGAPSQLEKIDMLDYA</sequence>
<dbReference type="InterPro" id="IPR006158">
    <property type="entry name" value="Cobalamin-bd"/>
</dbReference>
<keyword evidence="4" id="KW-0547">Nucleotide-binding</keyword>
<keyword evidence="3" id="KW-0479">Metal-binding</keyword>
<keyword evidence="5" id="KW-0378">Hydrolase</keyword>
<dbReference type="Pfam" id="PF02310">
    <property type="entry name" value="B12-binding"/>
    <property type="match status" value="1"/>
</dbReference>
<evidence type="ECO:0000259" key="10">
    <source>
        <dbReference type="PROSITE" id="PS51332"/>
    </source>
</evidence>
<dbReference type="GO" id="GO:0005525">
    <property type="term" value="F:GTP binding"/>
    <property type="evidence" value="ECO:0007669"/>
    <property type="project" value="UniProtKB-KW"/>
</dbReference>
<dbReference type="SUPFAM" id="SSF52242">
    <property type="entry name" value="Cobalamin (vitamin B12)-binding domain"/>
    <property type="match status" value="1"/>
</dbReference>
<evidence type="ECO:0000256" key="5">
    <source>
        <dbReference type="ARBA" id="ARBA00022801"/>
    </source>
</evidence>
<dbReference type="NCBIfam" id="TIGR00640">
    <property type="entry name" value="acid_CoA_mut_C"/>
    <property type="match status" value="1"/>
</dbReference>
<keyword evidence="6" id="KW-0342">GTP-binding</keyword>
<keyword evidence="2" id="KW-0846">Cobalamin</keyword>
<evidence type="ECO:0000256" key="7">
    <source>
        <dbReference type="ARBA" id="ARBA00023186"/>
    </source>
</evidence>
<organism evidence="11 12">
    <name type="scientific">Desulfotignum balticum</name>
    <dbReference type="NCBI Taxonomy" id="115781"/>
    <lineage>
        <taxon>Bacteria</taxon>
        <taxon>Pseudomonadati</taxon>
        <taxon>Thermodesulfobacteriota</taxon>
        <taxon>Desulfobacteria</taxon>
        <taxon>Desulfobacterales</taxon>
        <taxon>Desulfobacteraceae</taxon>
        <taxon>Desulfotignum</taxon>
    </lineage>
</organism>
<gene>
    <name evidence="11" type="ORF">H0S81_02995</name>
</gene>
<dbReference type="PANTHER" id="PTHR43087:SF1">
    <property type="entry name" value="LAO_AO TRANSPORT SYSTEM ATPASE"/>
    <property type="match status" value="1"/>
</dbReference>
<dbReference type="GO" id="GO:0046872">
    <property type="term" value="F:metal ion binding"/>
    <property type="evidence" value="ECO:0007669"/>
    <property type="project" value="UniProtKB-KW"/>
</dbReference>
<dbReference type="InterPro" id="IPR027417">
    <property type="entry name" value="P-loop_NTPase"/>
</dbReference>
<dbReference type="Proteomes" id="UP000706172">
    <property type="component" value="Unassembled WGS sequence"/>
</dbReference>
<dbReference type="GO" id="GO:0016787">
    <property type="term" value="F:hydrolase activity"/>
    <property type="evidence" value="ECO:0007669"/>
    <property type="project" value="UniProtKB-KW"/>
</dbReference>
<dbReference type="Pfam" id="PF03308">
    <property type="entry name" value="MeaB"/>
    <property type="match status" value="1"/>
</dbReference>
<dbReference type="GO" id="GO:0016853">
    <property type="term" value="F:isomerase activity"/>
    <property type="evidence" value="ECO:0007669"/>
    <property type="project" value="UniProtKB-KW"/>
</dbReference>
<evidence type="ECO:0000256" key="8">
    <source>
        <dbReference type="ARBA" id="ARBA00023235"/>
    </source>
</evidence>